<evidence type="ECO:0000313" key="2">
    <source>
        <dbReference type="Proteomes" id="UP000075321"/>
    </source>
</evidence>
<dbReference type="EMBL" id="LTAZ01000007">
    <property type="protein sequence ID" value="KYH25109.1"/>
    <property type="molecule type" value="Genomic_DNA"/>
</dbReference>
<dbReference type="InterPro" id="IPR006311">
    <property type="entry name" value="TAT_signal"/>
</dbReference>
<evidence type="ECO:0000313" key="1">
    <source>
        <dbReference type="EMBL" id="KYH25109.1"/>
    </source>
</evidence>
<keyword evidence="2" id="KW-1185">Reference proteome</keyword>
<dbReference type="AlphaFoldDB" id="A0A151ABW2"/>
<sequence>MKRPKEDGTGIQRRPVIRAMAGFAAAGAVGTASVGTAAGQIERGATTDPHTKDTYRSIVEAVVPETPELAAERGDEHRAGGLAIDLDEYLIWSFNNFQEIQLGASSTAGSTLINVEDLLEDSDSLLGGLTDVLSDATLGVLDVDALVGAVDFGDVELDLGPLQELAVGVSDGTFELAKSVESEVYDLEFPTYPYSEVTAVVFDIVAAEFLARGMNEESPSVNPEYPAGGIFTRLAPRDRLRAIESMVDGGLIDIADEILEDLIVHVGFLKFVVFGVNGFAQFGYYSEWSGYGETKTDPPTQRIFEGGVQSHEQTDYPGPAAGYAELREFPGDGVFDFGEDGFKENEY</sequence>
<dbReference type="PROSITE" id="PS51318">
    <property type="entry name" value="TAT"/>
    <property type="match status" value="1"/>
</dbReference>
<accession>A0A151ABW2</accession>
<dbReference type="RefSeq" id="WP_066383387.1">
    <property type="nucleotide sequence ID" value="NZ_LTAZ01000007.1"/>
</dbReference>
<protein>
    <submittedName>
        <fullName evidence="1">Uncharacterized protein</fullName>
    </submittedName>
</protein>
<proteinExistence type="predicted"/>
<name>A0A151ABW2_9EURY</name>
<dbReference type="OrthoDB" id="196713at2157"/>
<comment type="caution">
    <text evidence="1">The sequence shown here is derived from an EMBL/GenBank/DDBJ whole genome shotgun (WGS) entry which is preliminary data.</text>
</comment>
<gene>
    <name evidence="1" type="ORF">HAPAU_26920</name>
</gene>
<dbReference type="Proteomes" id="UP000075321">
    <property type="component" value="Unassembled WGS sequence"/>
</dbReference>
<dbReference type="PATRIC" id="fig|1008153.3.peg.2747"/>
<organism evidence="1 2">
    <name type="scientific">Halalkalicoccus paucihalophilus</name>
    <dbReference type="NCBI Taxonomy" id="1008153"/>
    <lineage>
        <taxon>Archaea</taxon>
        <taxon>Methanobacteriati</taxon>
        <taxon>Methanobacteriota</taxon>
        <taxon>Stenosarchaea group</taxon>
        <taxon>Halobacteria</taxon>
        <taxon>Halobacteriales</taxon>
        <taxon>Halococcaceae</taxon>
        <taxon>Halalkalicoccus</taxon>
    </lineage>
</organism>
<reference evidence="1 2" key="1">
    <citation type="submission" date="2016-02" db="EMBL/GenBank/DDBJ databases">
        <title>Genome sequence of Halalkalicoccus paucihalophilus DSM 24557.</title>
        <authorList>
            <person name="Poehlein A."/>
            <person name="Daniel R."/>
        </authorList>
    </citation>
    <scope>NUCLEOTIDE SEQUENCE [LARGE SCALE GENOMIC DNA]</scope>
    <source>
        <strain evidence="1 2">DSM 24557</strain>
    </source>
</reference>